<organism evidence="1 2">
    <name type="scientific">Flavobacterium album</name>
    <dbReference type="NCBI Taxonomy" id="2175091"/>
    <lineage>
        <taxon>Bacteria</taxon>
        <taxon>Pseudomonadati</taxon>
        <taxon>Bacteroidota</taxon>
        <taxon>Flavobacteriia</taxon>
        <taxon>Flavobacteriales</taxon>
        <taxon>Flavobacteriaceae</taxon>
        <taxon>Flavobacterium</taxon>
    </lineage>
</organism>
<dbReference type="AlphaFoldDB" id="A0A2S1R003"/>
<keyword evidence="2" id="KW-1185">Reference proteome</keyword>
<dbReference type="Proteomes" id="UP000244929">
    <property type="component" value="Chromosome"/>
</dbReference>
<dbReference type="OrthoDB" id="1375396at2"/>
<protein>
    <submittedName>
        <fullName evidence="1">Uncharacterized protein</fullName>
    </submittedName>
</protein>
<dbReference type="RefSeq" id="WP_108778692.1">
    <property type="nucleotide sequence ID" value="NZ_CP029186.1"/>
</dbReference>
<evidence type="ECO:0000313" key="2">
    <source>
        <dbReference type="Proteomes" id="UP000244929"/>
    </source>
</evidence>
<gene>
    <name evidence="1" type="ORF">HYN59_13120</name>
</gene>
<name>A0A2S1R003_9FLAO</name>
<sequence>MLKQELEELFGAMPQIVKDKLQPVMDNLLERAGELDEHGSKDPDYYEEEREDIMKEVHKVKYLNDQWQIMNAKKNN</sequence>
<accession>A0A2S1R003</accession>
<dbReference type="EMBL" id="CP029186">
    <property type="protein sequence ID" value="AWH85990.1"/>
    <property type="molecule type" value="Genomic_DNA"/>
</dbReference>
<evidence type="ECO:0000313" key="1">
    <source>
        <dbReference type="EMBL" id="AWH85990.1"/>
    </source>
</evidence>
<reference evidence="1 2" key="1">
    <citation type="submission" date="2018-04" db="EMBL/GenBank/DDBJ databases">
        <title>Genome sequencing of Flavobacterium sp. HYN0059.</title>
        <authorList>
            <person name="Yi H."/>
            <person name="Baek C."/>
        </authorList>
    </citation>
    <scope>NUCLEOTIDE SEQUENCE [LARGE SCALE GENOMIC DNA]</scope>
    <source>
        <strain evidence="1 2">HYN0059</strain>
    </source>
</reference>
<proteinExistence type="predicted"/>
<dbReference type="KEGG" id="falb:HYN59_13120"/>